<evidence type="ECO:0000256" key="1">
    <source>
        <dbReference type="SAM" id="MobiDB-lite"/>
    </source>
</evidence>
<evidence type="ECO:0000313" key="2">
    <source>
        <dbReference type="EMBL" id="KAF0925848.1"/>
    </source>
</evidence>
<dbReference type="Proteomes" id="UP000479710">
    <property type="component" value="Unassembled WGS sequence"/>
</dbReference>
<comment type="caution">
    <text evidence="2">The sequence shown here is derived from an EMBL/GenBank/DDBJ whole genome shotgun (WGS) entry which is preliminary data.</text>
</comment>
<keyword evidence="3" id="KW-1185">Reference proteome</keyword>
<evidence type="ECO:0000313" key="3">
    <source>
        <dbReference type="Proteomes" id="UP000479710"/>
    </source>
</evidence>
<proteinExistence type="predicted"/>
<organism evidence="2 3">
    <name type="scientific">Oryza meyeriana var. granulata</name>
    <dbReference type="NCBI Taxonomy" id="110450"/>
    <lineage>
        <taxon>Eukaryota</taxon>
        <taxon>Viridiplantae</taxon>
        <taxon>Streptophyta</taxon>
        <taxon>Embryophyta</taxon>
        <taxon>Tracheophyta</taxon>
        <taxon>Spermatophyta</taxon>
        <taxon>Magnoliopsida</taxon>
        <taxon>Liliopsida</taxon>
        <taxon>Poales</taxon>
        <taxon>Poaceae</taxon>
        <taxon>BOP clade</taxon>
        <taxon>Oryzoideae</taxon>
        <taxon>Oryzeae</taxon>
        <taxon>Oryzinae</taxon>
        <taxon>Oryza</taxon>
        <taxon>Oryza meyeriana</taxon>
    </lineage>
</organism>
<feature type="compositionally biased region" description="Polar residues" evidence="1">
    <location>
        <begin position="18"/>
        <end position="28"/>
    </location>
</feature>
<dbReference type="AlphaFoldDB" id="A0A6G1EMJ2"/>
<accession>A0A6G1EMJ2</accession>
<gene>
    <name evidence="2" type="ORF">E2562_018487</name>
</gene>
<dbReference type="EMBL" id="SPHZ02000003">
    <property type="protein sequence ID" value="KAF0925848.1"/>
    <property type="molecule type" value="Genomic_DNA"/>
</dbReference>
<name>A0A6G1EMJ2_9ORYZ</name>
<sequence>MAAHLRGALPSYLGTVDRSCSTGRTSPSPCIANSPRRAPLPRTPSSQVSPCATAPPWPSPSRAHR</sequence>
<feature type="region of interest" description="Disordered" evidence="1">
    <location>
        <begin position="1"/>
        <end position="65"/>
    </location>
</feature>
<reference evidence="2 3" key="1">
    <citation type="submission" date="2019-11" db="EMBL/GenBank/DDBJ databases">
        <title>Whole genome sequence of Oryza granulata.</title>
        <authorList>
            <person name="Li W."/>
        </authorList>
    </citation>
    <scope>NUCLEOTIDE SEQUENCE [LARGE SCALE GENOMIC DNA]</scope>
    <source>
        <strain evidence="3">cv. Menghai</strain>
        <tissue evidence="2">Leaf</tissue>
    </source>
</reference>
<protein>
    <submittedName>
        <fullName evidence="2">Uncharacterized protein</fullName>
    </submittedName>
</protein>